<gene>
    <name evidence="10" type="ORF">JJ833_01620</name>
</gene>
<dbReference type="SUPFAM" id="SSF52540">
    <property type="entry name" value="P-loop containing nucleoside triphosphate hydrolases"/>
    <property type="match status" value="1"/>
</dbReference>
<dbReference type="InterPro" id="IPR039421">
    <property type="entry name" value="Type_1_exporter"/>
</dbReference>
<dbReference type="SUPFAM" id="SSF90123">
    <property type="entry name" value="ABC transporter transmembrane region"/>
    <property type="match status" value="1"/>
</dbReference>
<dbReference type="PANTHER" id="PTHR24221:SF632">
    <property type="entry name" value="ATP-DEPENDENT LIPID A-CORE FLIPPASE"/>
    <property type="match status" value="1"/>
</dbReference>
<evidence type="ECO:0000259" key="9">
    <source>
        <dbReference type="PROSITE" id="PS50929"/>
    </source>
</evidence>
<comment type="subcellular location">
    <subcellularLocation>
        <location evidence="1">Cell membrane</location>
        <topology evidence="1">Multi-pass membrane protein</topology>
    </subcellularLocation>
</comment>
<organism evidence="10">
    <name type="scientific">Prochlorococcus marinus XMU1424</name>
    <dbReference type="NCBI Taxonomy" id="2774497"/>
    <lineage>
        <taxon>Bacteria</taxon>
        <taxon>Bacillati</taxon>
        <taxon>Cyanobacteriota</taxon>
        <taxon>Cyanophyceae</taxon>
        <taxon>Synechococcales</taxon>
        <taxon>Prochlorococcaceae</taxon>
        <taxon>Prochlorococcus</taxon>
    </lineage>
</organism>
<keyword evidence="4 10" id="KW-0067">ATP-binding</keyword>
<feature type="transmembrane region" description="Helical" evidence="7">
    <location>
        <begin position="154"/>
        <end position="174"/>
    </location>
</feature>
<dbReference type="InterPro" id="IPR011527">
    <property type="entry name" value="ABC1_TM_dom"/>
</dbReference>
<keyword evidence="2 7" id="KW-0812">Transmembrane</keyword>
<dbReference type="AlphaFoldDB" id="A0A9D9BUI5"/>
<dbReference type="Pfam" id="PF00005">
    <property type="entry name" value="ABC_tran"/>
    <property type="match status" value="1"/>
</dbReference>
<feature type="transmembrane region" description="Helical" evidence="7">
    <location>
        <begin position="24"/>
        <end position="52"/>
    </location>
</feature>
<dbReference type="InterPro" id="IPR027417">
    <property type="entry name" value="P-loop_NTPase"/>
</dbReference>
<dbReference type="PANTHER" id="PTHR24221">
    <property type="entry name" value="ATP-BINDING CASSETTE SUB-FAMILY B"/>
    <property type="match status" value="1"/>
</dbReference>
<dbReference type="PROSITE" id="PS50929">
    <property type="entry name" value="ABC_TM1F"/>
    <property type="match status" value="1"/>
</dbReference>
<dbReference type="SMART" id="SM00382">
    <property type="entry name" value="AAA"/>
    <property type="match status" value="1"/>
</dbReference>
<evidence type="ECO:0000256" key="7">
    <source>
        <dbReference type="SAM" id="Phobius"/>
    </source>
</evidence>
<dbReference type="EMBL" id="JAEPLE010000001">
    <property type="protein sequence ID" value="MBO6987542.1"/>
    <property type="molecule type" value="Genomic_DNA"/>
</dbReference>
<dbReference type="InterPro" id="IPR017871">
    <property type="entry name" value="ABC_transporter-like_CS"/>
</dbReference>
<evidence type="ECO:0000256" key="5">
    <source>
        <dbReference type="ARBA" id="ARBA00022989"/>
    </source>
</evidence>
<dbReference type="Gene3D" id="3.40.50.300">
    <property type="entry name" value="P-loop containing nucleotide triphosphate hydrolases"/>
    <property type="match status" value="1"/>
</dbReference>
<name>A0A9D9BUI5_PROMR</name>
<feature type="transmembrane region" description="Helical" evidence="7">
    <location>
        <begin position="180"/>
        <end position="201"/>
    </location>
</feature>
<dbReference type="InterPro" id="IPR003439">
    <property type="entry name" value="ABC_transporter-like_ATP-bd"/>
</dbReference>
<dbReference type="InterPro" id="IPR003593">
    <property type="entry name" value="AAA+_ATPase"/>
</dbReference>
<dbReference type="GO" id="GO:0016887">
    <property type="term" value="F:ATP hydrolysis activity"/>
    <property type="evidence" value="ECO:0007669"/>
    <property type="project" value="InterPro"/>
</dbReference>
<evidence type="ECO:0000256" key="1">
    <source>
        <dbReference type="ARBA" id="ARBA00004651"/>
    </source>
</evidence>
<keyword evidence="5 7" id="KW-1133">Transmembrane helix</keyword>
<dbReference type="GO" id="GO:0005886">
    <property type="term" value="C:plasma membrane"/>
    <property type="evidence" value="ECO:0007669"/>
    <property type="project" value="UniProtKB-SubCell"/>
</dbReference>
<feature type="transmembrane region" description="Helical" evidence="7">
    <location>
        <begin position="72"/>
        <end position="96"/>
    </location>
</feature>
<accession>A0A9D9BUI5</accession>
<dbReference type="GO" id="GO:0140359">
    <property type="term" value="F:ABC-type transporter activity"/>
    <property type="evidence" value="ECO:0007669"/>
    <property type="project" value="InterPro"/>
</dbReference>
<keyword evidence="3" id="KW-0547">Nucleotide-binding</keyword>
<reference evidence="10" key="1">
    <citation type="journal article" date="2021" name="Front. Mar. Sci.">
        <title>Genomes of Diverse Isolates of Prochlorococcus High-Light-Adapted Clade II in the Western Pacific Ocean.</title>
        <authorList>
            <person name="Yan W."/>
            <person name="Feng X."/>
            <person name="Zhang W."/>
            <person name="Nawaz M.Z."/>
            <person name="Luo T."/>
            <person name="Zhang R."/>
            <person name="Jiao N."/>
        </authorList>
    </citation>
    <scope>NUCLEOTIDE SEQUENCE</scope>
    <source>
        <strain evidence="10">XMU1424</strain>
    </source>
</reference>
<dbReference type="GO" id="GO:0005524">
    <property type="term" value="F:ATP binding"/>
    <property type="evidence" value="ECO:0007669"/>
    <property type="project" value="UniProtKB-KW"/>
</dbReference>
<keyword evidence="6 7" id="KW-0472">Membrane</keyword>
<proteinExistence type="predicted"/>
<evidence type="ECO:0000256" key="6">
    <source>
        <dbReference type="ARBA" id="ARBA00023136"/>
    </source>
</evidence>
<dbReference type="InterPro" id="IPR036640">
    <property type="entry name" value="ABC1_TM_sf"/>
</dbReference>
<dbReference type="PROSITE" id="PS50893">
    <property type="entry name" value="ABC_TRANSPORTER_2"/>
    <property type="match status" value="1"/>
</dbReference>
<evidence type="ECO:0000259" key="8">
    <source>
        <dbReference type="PROSITE" id="PS50893"/>
    </source>
</evidence>
<dbReference type="PROSITE" id="PS00211">
    <property type="entry name" value="ABC_TRANSPORTER_1"/>
    <property type="match status" value="1"/>
</dbReference>
<protein>
    <submittedName>
        <fullName evidence="10">ABC transporter ATP-binding protein</fullName>
    </submittedName>
</protein>
<evidence type="ECO:0000256" key="4">
    <source>
        <dbReference type="ARBA" id="ARBA00022840"/>
    </source>
</evidence>
<sequence length="606" mass="68242">MSSETIKLVRRLLKKLSFKTRRSLLTLLPIAIITGLIDLIVVALVSRVFTAVVGQENKPPIPFSDLITSDPLIKALLLISAYIILNWIASFSKILLRAKQERLRATVFLELSNIAQENVLTQNYEFFLTDNSEDLSSKILLNISRVSEKLIRPLLQIVSGLFIVIFIFIAIISFAKIAALYLMISLVISYLGISLLVTPFIRKAAKERINLESEINKVMTESIRTIIDVHLSGSEKFFQERHFKAGKVAFPFLWKAETYPELPRALIEPLGITLIFSIGLFPLLSKNSPTNLLEIVPFLATIAVASLKLTPPLQDLFRGITDLRAGLPDVKEALSIIELEEQRKSLNNFSKYPSSKLEIPKKNIILENISYRYPNTENYALKNINIKISIGQKVAFVGKTGSGKTTTANQILCLLRPSSGNLLIDNKKVGFSDIERWQSFCSYVPQSINLLNGDILSNIAYGLNKNEIDENKVWESIKAAQIDELIYSLPKKLKTKVGENGIRLSGGQRQRIAIARAFYRNTKIIVMDEATSALDNKTESNLIKAISNLNKDFTFIFIAHRISTIKECDCIYEFKNGEVAAFGKYDDLIMKSESFREIVKNDSTYF</sequence>
<evidence type="ECO:0000256" key="2">
    <source>
        <dbReference type="ARBA" id="ARBA00022692"/>
    </source>
</evidence>
<comment type="caution">
    <text evidence="10">The sequence shown here is derived from an EMBL/GenBank/DDBJ whole genome shotgun (WGS) entry which is preliminary data.</text>
</comment>
<feature type="domain" description="ABC transporter" evidence="8">
    <location>
        <begin position="364"/>
        <end position="601"/>
    </location>
</feature>
<feature type="transmembrane region" description="Helical" evidence="7">
    <location>
        <begin position="265"/>
        <end position="284"/>
    </location>
</feature>
<dbReference type="GO" id="GO:0034040">
    <property type="term" value="F:ATPase-coupled lipid transmembrane transporter activity"/>
    <property type="evidence" value="ECO:0007669"/>
    <property type="project" value="TreeGrafter"/>
</dbReference>
<evidence type="ECO:0000256" key="3">
    <source>
        <dbReference type="ARBA" id="ARBA00022741"/>
    </source>
</evidence>
<dbReference type="Gene3D" id="1.20.1560.10">
    <property type="entry name" value="ABC transporter type 1, transmembrane domain"/>
    <property type="match status" value="1"/>
</dbReference>
<feature type="domain" description="ABC transmembrane type-1" evidence="9">
    <location>
        <begin position="31"/>
        <end position="325"/>
    </location>
</feature>
<dbReference type="Pfam" id="PF00664">
    <property type="entry name" value="ABC_membrane"/>
    <property type="match status" value="1"/>
</dbReference>
<evidence type="ECO:0000313" key="10">
    <source>
        <dbReference type="EMBL" id="MBO6987542.1"/>
    </source>
</evidence>